<dbReference type="GO" id="GO:0008270">
    <property type="term" value="F:zinc ion binding"/>
    <property type="evidence" value="ECO:0007669"/>
    <property type="project" value="UniProtKB-KW"/>
</dbReference>
<protein>
    <submittedName>
        <fullName evidence="9">CSON003229 protein</fullName>
    </submittedName>
</protein>
<dbReference type="Pfam" id="PF00130">
    <property type="entry name" value="C1_1"/>
    <property type="match status" value="1"/>
</dbReference>
<keyword evidence="3" id="KW-0863">Zinc-finger</keyword>
<dbReference type="SMART" id="SM00109">
    <property type="entry name" value="C1"/>
    <property type="match status" value="1"/>
</dbReference>
<accession>A0A336LSZ9</accession>
<dbReference type="InterPro" id="IPR051366">
    <property type="entry name" value="DEF8"/>
</dbReference>
<dbReference type="InterPro" id="IPR025258">
    <property type="entry name" value="RH_dom"/>
</dbReference>
<dbReference type="InterPro" id="IPR047983">
    <property type="entry name" value="DEF8_C1"/>
</dbReference>
<proteinExistence type="inferred from homology"/>
<name>A0A336LSZ9_CULSO</name>
<evidence type="ECO:0000256" key="5">
    <source>
        <dbReference type="ARBA" id="ARBA00029450"/>
    </source>
</evidence>
<dbReference type="InterPro" id="IPR036280">
    <property type="entry name" value="Multihaem_cyt_sf"/>
</dbReference>
<evidence type="ECO:0000313" key="8">
    <source>
        <dbReference type="EMBL" id="SSX00625.1"/>
    </source>
</evidence>
<evidence type="ECO:0000259" key="7">
    <source>
        <dbReference type="PROSITE" id="PS50081"/>
    </source>
</evidence>
<dbReference type="SUPFAM" id="SSF48695">
    <property type="entry name" value="Multiheme cytochromes"/>
    <property type="match status" value="1"/>
</dbReference>
<evidence type="ECO:0000256" key="3">
    <source>
        <dbReference type="ARBA" id="ARBA00022771"/>
    </source>
</evidence>
<evidence type="ECO:0000256" key="6">
    <source>
        <dbReference type="SAM" id="Coils"/>
    </source>
</evidence>
<evidence type="ECO:0000256" key="2">
    <source>
        <dbReference type="ARBA" id="ARBA00022737"/>
    </source>
</evidence>
<dbReference type="AlphaFoldDB" id="A0A336LSZ9"/>
<keyword evidence="2" id="KW-0677">Repeat</keyword>
<dbReference type="PROSITE" id="PS50081">
    <property type="entry name" value="ZF_DAG_PE_2"/>
    <property type="match status" value="1"/>
</dbReference>
<dbReference type="VEuPathDB" id="VectorBase:CSON003229"/>
<reference evidence="8" key="1">
    <citation type="submission" date="2018-04" db="EMBL/GenBank/DDBJ databases">
        <authorList>
            <person name="Go L.Y."/>
            <person name="Mitchell J.A."/>
        </authorList>
    </citation>
    <scope>NUCLEOTIDE SEQUENCE</scope>
    <source>
        <tissue evidence="8">Whole organism</tissue>
    </source>
</reference>
<dbReference type="EMBL" id="UFQS01000156">
    <property type="protein sequence ID" value="SSX00625.1"/>
    <property type="molecule type" value="Genomic_DNA"/>
</dbReference>
<gene>
    <name evidence="9" type="primary">CSON003229</name>
</gene>
<dbReference type="PANTHER" id="PTHR12326:SF3">
    <property type="entry name" value="DIFFERENTIALLY EXPRESSED IN FDCP 8 HOMOLOG"/>
    <property type="match status" value="1"/>
</dbReference>
<comment type="similarity">
    <text evidence="5">Belongs to the DEF8 family.</text>
</comment>
<keyword evidence="4" id="KW-0862">Zinc</keyword>
<organism evidence="9">
    <name type="scientific">Culicoides sonorensis</name>
    <name type="common">Biting midge</name>
    <dbReference type="NCBI Taxonomy" id="179676"/>
    <lineage>
        <taxon>Eukaryota</taxon>
        <taxon>Metazoa</taxon>
        <taxon>Ecdysozoa</taxon>
        <taxon>Arthropoda</taxon>
        <taxon>Hexapoda</taxon>
        <taxon>Insecta</taxon>
        <taxon>Pterygota</taxon>
        <taxon>Neoptera</taxon>
        <taxon>Endopterygota</taxon>
        <taxon>Diptera</taxon>
        <taxon>Nematocera</taxon>
        <taxon>Chironomoidea</taxon>
        <taxon>Ceratopogonidae</taxon>
        <taxon>Ceratopogoninae</taxon>
        <taxon>Culicoides</taxon>
        <taxon>Monoculicoides</taxon>
    </lineage>
</organism>
<dbReference type="InterPro" id="IPR046349">
    <property type="entry name" value="C1-like_sf"/>
</dbReference>
<dbReference type="CDD" id="cd20819">
    <property type="entry name" value="C1_DEF8"/>
    <property type="match status" value="1"/>
</dbReference>
<reference evidence="9" key="2">
    <citation type="submission" date="2018-07" db="EMBL/GenBank/DDBJ databases">
        <authorList>
            <person name="Quirk P.G."/>
            <person name="Krulwich T.A."/>
        </authorList>
    </citation>
    <scope>NUCLEOTIDE SEQUENCE</scope>
</reference>
<evidence type="ECO:0000256" key="4">
    <source>
        <dbReference type="ARBA" id="ARBA00022833"/>
    </source>
</evidence>
<dbReference type="EMBL" id="UFQT01000156">
    <property type="protein sequence ID" value="SSX21005.1"/>
    <property type="molecule type" value="Genomic_DNA"/>
</dbReference>
<feature type="domain" description="Phorbol-ester/DAG-type" evidence="7">
    <location>
        <begin position="108"/>
        <end position="165"/>
    </location>
</feature>
<feature type="coiled-coil region" evidence="6">
    <location>
        <begin position="412"/>
        <end position="439"/>
    </location>
</feature>
<evidence type="ECO:0000256" key="1">
    <source>
        <dbReference type="ARBA" id="ARBA00022723"/>
    </source>
</evidence>
<keyword evidence="1" id="KW-0479">Metal-binding</keyword>
<dbReference type="InterPro" id="IPR002219">
    <property type="entry name" value="PKC_DAG/PE"/>
</dbReference>
<dbReference type="Gene3D" id="3.30.60.20">
    <property type="match status" value="1"/>
</dbReference>
<dbReference type="SUPFAM" id="SSF57889">
    <property type="entry name" value="Cysteine-rich domain"/>
    <property type="match status" value="1"/>
</dbReference>
<dbReference type="OMA" id="NMICPKC"/>
<dbReference type="PANTHER" id="PTHR12326">
    <property type="entry name" value="PLECKSTRIN HOMOLOGY DOMAIN CONTAINING PROTEIN"/>
    <property type="match status" value="1"/>
</dbReference>
<keyword evidence="6" id="KW-0175">Coiled coil</keyword>
<dbReference type="Pfam" id="PF13901">
    <property type="entry name" value="RH_dom"/>
    <property type="match status" value="1"/>
</dbReference>
<evidence type="ECO:0000313" key="9">
    <source>
        <dbReference type="EMBL" id="SSX21005.1"/>
    </source>
</evidence>
<dbReference type="SMART" id="SM01175">
    <property type="entry name" value="DUF4206"/>
    <property type="match status" value="1"/>
</dbReference>
<sequence>MKSLRGGIQCILSQGSSDSSQDSQKSQAIPTTLIKEDWQLILEQDASIEDLRSAIDKCKDLVLKTDECSSDRKWIVRHLCELRLRLQELVDIENDPEETSESAKVILGHHFIPRHLKDNILDSTKVKYCDFCTGIIWNVIQASYFCVDCQYTTHARCVDHVTRICANIIASERVVPEEKLRPETGMHMQDYKCADCRSNFQLTYEEEQHFDISPRLCEYSGNYYCACCHWNDKSIVPARITHNWDFKQYSVSRAALQEINLFMDRAVIKLEEKNPTLFILVPDLSQAKKLRKNLSYMKKYLSECRFADEKKILDHELGVKRHLALFPDYYSIADLININNGSLLDQMHKISVTFEMHIRSCEICKGKGYICEICSHNQPLFPFDDGGNLCEKCNSIYHRACWMRKGEKCLKCERLQKRVMEYQLTKDEEIEEEKELENTA</sequence>